<feature type="compositionally biased region" description="Low complexity" evidence="1">
    <location>
        <begin position="21"/>
        <end position="35"/>
    </location>
</feature>
<keyword evidence="3" id="KW-1185">Reference proteome</keyword>
<dbReference type="AlphaFoldDB" id="A0ABD3H8W0"/>
<feature type="region of interest" description="Disordered" evidence="1">
    <location>
        <begin position="1"/>
        <end position="50"/>
    </location>
</feature>
<evidence type="ECO:0000313" key="3">
    <source>
        <dbReference type="Proteomes" id="UP001633002"/>
    </source>
</evidence>
<feature type="compositionally biased region" description="Polar residues" evidence="1">
    <location>
        <begin position="11"/>
        <end position="20"/>
    </location>
</feature>
<dbReference type="Proteomes" id="UP001633002">
    <property type="component" value="Unassembled WGS sequence"/>
</dbReference>
<dbReference type="EMBL" id="JBJQOH010000004">
    <property type="protein sequence ID" value="KAL3687276.1"/>
    <property type="molecule type" value="Genomic_DNA"/>
</dbReference>
<evidence type="ECO:0000256" key="1">
    <source>
        <dbReference type="SAM" id="MobiDB-lite"/>
    </source>
</evidence>
<accession>A0ABD3H8W0</accession>
<feature type="compositionally biased region" description="Acidic residues" evidence="1">
    <location>
        <begin position="82"/>
        <end position="142"/>
    </location>
</feature>
<evidence type="ECO:0000313" key="2">
    <source>
        <dbReference type="EMBL" id="KAL3687276.1"/>
    </source>
</evidence>
<sequence>MGHSGKLVRMGSSSKATPTQSSNSYASGSKSGPSSTHLDEIGKEQPMFRQQGSWNVPTLRVLEALSPVSNDPLLLRSVSLNEGEEDLMSDAVPDGEDEGEEDENEVDGEENENWDLNNEENQNEEHSEDDIQDQDQETEDKVEDICQRHPLWAQIVAENVERTRKNPEKMQTQPDIDFDMGELLEVVDDIIKTTVFLLQFAF</sequence>
<organism evidence="2 3">
    <name type="scientific">Riccia sorocarpa</name>
    <dbReference type="NCBI Taxonomy" id="122646"/>
    <lineage>
        <taxon>Eukaryota</taxon>
        <taxon>Viridiplantae</taxon>
        <taxon>Streptophyta</taxon>
        <taxon>Embryophyta</taxon>
        <taxon>Marchantiophyta</taxon>
        <taxon>Marchantiopsida</taxon>
        <taxon>Marchantiidae</taxon>
        <taxon>Marchantiales</taxon>
        <taxon>Ricciaceae</taxon>
        <taxon>Riccia</taxon>
    </lineage>
</organism>
<gene>
    <name evidence="2" type="ORF">R1sor_013585</name>
</gene>
<name>A0ABD3H8W0_9MARC</name>
<reference evidence="2 3" key="1">
    <citation type="submission" date="2024-09" db="EMBL/GenBank/DDBJ databases">
        <title>Chromosome-scale assembly of Riccia sorocarpa.</title>
        <authorList>
            <person name="Paukszto L."/>
        </authorList>
    </citation>
    <scope>NUCLEOTIDE SEQUENCE [LARGE SCALE GENOMIC DNA]</scope>
    <source>
        <strain evidence="2">LP-2024</strain>
        <tissue evidence="2">Aerial parts of the thallus</tissue>
    </source>
</reference>
<protein>
    <submittedName>
        <fullName evidence="2">Uncharacterized protein</fullName>
    </submittedName>
</protein>
<comment type="caution">
    <text evidence="2">The sequence shown here is derived from an EMBL/GenBank/DDBJ whole genome shotgun (WGS) entry which is preliminary data.</text>
</comment>
<feature type="region of interest" description="Disordered" evidence="1">
    <location>
        <begin position="65"/>
        <end position="143"/>
    </location>
</feature>
<proteinExistence type="predicted"/>